<dbReference type="GO" id="GO:0005509">
    <property type="term" value="F:calcium ion binding"/>
    <property type="evidence" value="ECO:0007669"/>
    <property type="project" value="TreeGrafter"/>
</dbReference>
<sequence>MSLSFTVHWQLARIPCEVMEWNESFSYQVLIGSGVALMALVLLAAVTFQCSSTWKWLMGVAGQEGGDGTDGNLNQHNAIRISHSLPDLQCEPITHEYIQEQKDSKKVLRQTTLPIVPTRHQTFQRQLSHRLDLPNIKFSICSLENRSDSSLGLIKPELYKKDLTRQESTESSSTADMEYAGKLHFALRYDKEIEGLVVLEARGLPIKDVSGSSDPYVKIYLLPDRKKKFQTKVHRKNLNPIFNERFIF</sequence>
<feature type="non-terminal residue" evidence="3">
    <location>
        <position position="1"/>
    </location>
</feature>
<proteinExistence type="predicted"/>
<dbReference type="Pfam" id="PF00168">
    <property type="entry name" value="C2"/>
    <property type="match status" value="1"/>
</dbReference>
<organism evidence="3 4">
    <name type="scientific">Microctonus aethiopoides</name>
    <dbReference type="NCBI Taxonomy" id="144406"/>
    <lineage>
        <taxon>Eukaryota</taxon>
        <taxon>Metazoa</taxon>
        <taxon>Ecdysozoa</taxon>
        <taxon>Arthropoda</taxon>
        <taxon>Hexapoda</taxon>
        <taxon>Insecta</taxon>
        <taxon>Pterygota</taxon>
        <taxon>Neoptera</taxon>
        <taxon>Endopterygota</taxon>
        <taxon>Hymenoptera</taxon>
        <taxon>Apocrita</taxon>
        <taxon>Ichneumonoidea</taxon>
        <taxon>Braconidae</taxon>
        <taxon>Euphorinae</taxon>
        <taxon>Microctonus</taxon>
    </lineage>
</organism>
<name>A0AA39C497_9HYME</name>
<evidence type="ECO:0000313" key="3">
    <source>
        <dbReference type="EMBL" id="KAK0157145.1"/>
    </source>
</evidence>
<dbReference type="PANTHER" id="PTHR10024:SF374">
    <property type="entry name" value="C2 DOMAIN-CONTAINING PROTEIN"/>
    <property type="match status" value="1"/>
</dbReference>
<dbReference type="EMBL" id="JAQQBS010001488">
    <property type="protein sequence ID" value="KAK0157145.1"/>
    <property type="molecule type" value="Genomic_DNA"/>
</dbReference>
<dbReference type="GO" id="GO:0005886">
    <property type="term" value="C:plasma membrane"/>
    <property type="evidence" value="ECO:0007669"/>
    <property type="project" value="TreeGrafter"/>
</dbReference>
<reference evidence="3" key="1">
    <citation type="journal article" date="2023" name="bioRxiv">
        <title>Scaffold-level genome assemblies of two parasitoid biocontrol wasps reveal the parthenogenesis mechanism and an associated novel virus.</title>
        <authorList>
            <person name="Inwood S."/>
            <person name="Skelly J."/>
            <person name="Guhlin J."/>
            <person name="Harrop T."/>
            <person name="Goldson S."/>
            <person name="Dearden P."/>
        </authorList>
    </citation>
    <scope>NUCLEOTIDE SEQUENCE</scope>
    <source>
        <strain evidence="3">Irish</strain>
        <tissue evidence="3">Whole body</tissue>
    </source>
</reference>
<keyword evidence="1" id="KW-0472">Membrane</keyword>
<evidence type="ECO:0000259" key="2">
    <source>
        <dbReference type="PROSITE" id="PS50004"/>
    </source>
</evidence>
<dbReference type="Proteomes" id="UP001168990">
    <property type="component" value="Unassembled WGS sequence"/>
</dbReference>
<dbReference type="GO" id="GO:0070382">
    <property type="term" value="C:exocytic vesicle"/>
    <property type="evidence" value="ECO:0007669"/>
    <property type="project" value="TreeGrafter"/>
</dbReference>
<feature type="transmembrane region" description="Helical" evidence="1">
    <location>
        <begin position="27"/>
        <end position="48"/>
    </location>
</feature>
<dbReference type="GO" id="GO:0017156">
    <property type="term" value="P:calcium-ion regulated exocytosis"/>
    <property type="evidence" value="ECO:0007669"/>
    <property type="project" value="TreeGrafter"/>
</dbReference>
<dbReference type="GO" id="GO:0001786">
    <property type="term" value="F:phosphatidylserine binding"/>
    <property type="evidence" value="ECO:0007669"/>
    <property type="project" value="TreeGrafter"/>
</dbReference>
<dbReference type="GO" id="GO:0005544">
    <property type="term" value="F:calcium-dependent phospholipid binding"/>
    <property type="evidence" value="ECO:0007669"/>
    <property type="project" value="TreeGrafter"/>
</dbReference>
<dbReference type="GO" id="GO:0000149">
    <property type="term" value="F:SNARE binding"/>
    <property type="evidence" value="ECO:0007669"/>
    <property type="project" value="TreeGrafter"/>
</dbReference>
<evidence type="ECO:0000313" key="4">
    <source>
        <dbReference type="Proteomes" id="UP001168990"/>
    </source>
</evidence>
<gene>
    <name evidence="3" type="ORF">PV328_011823</name>
</gene>
<comment type="caution">
    <text evidence="3">The sequence shown here is derived from an EMBL/GenBank/DDBJ whole genome shotgun (WGS) entry which is preliminary data.</text>
</comment>
<feature type="domain" description="C2" evidence="2">
    <location>
        <begin position="179"/>
        <end position="248"/>
    </location>
</feature>
<reference evidence="3" key="2">
    <citation type="submission" date="2023-03" db="EMBL/GenBank/DDBJ databases">
        <authorList>
            <person name="Inwood S.N."/>
            <person name="Skelly J.G."/>
            <person name="Guhlin J."/>
            <person name="Harrop T.W.R."/>
            <person name="Goldson S.G."/>
            <person name="Dearden P.K."/>
        </authorList>
    </citation>
    <scope>NUCLEOTIDE SEQUENCE</scope>
    <source>
        <strain evidence="3">Irish</strain>
        <tissue evidence="3">Whole body</tissue>
    </source>
</reference>
<dbReference type="InterPro" id="IPR035892">
    <property type="entry name" value="C2_domain_sf"/>
</dbReference>
<dbReference type="PANTHER" id="PTHR10024">
    <property type="entry name" value="SYNAPTOTAGMIN"/>
    <property type="match status" value="1"/>
</dbReference>
<keyword evidence="1" id="KW-0812">Transmembrane</keyword>
<dbReference type="GO" id="GO:0030276">
    <property type="term" value="F:clathrin binding"/>
    <property type="evidence" value="ECO:0007669"/>
    <property type="project" value="TreeGrafter"/>
</dbReference>
<dbReference type="AlphaFoldDB" id="A0AA39C497"/>
<evidence type="ECO:0000256" key="1">
    <source>
        <dbReference type="SAM" id="Phobius"/>
    </source>
</evidence>
<dbReference type="SUPFAM" id="SSF49562">
    <property type="entry name" value="C2 domain (Calcium/lipid-binding domain, CaLB)"/>
    <property type="match status" value="1"/>
</dbReference>
<keyword evidence="1" id="KW-1133">Transmembrane helix</keyword>
<protein>
    <recommendedName>
        <fullName evidence="2">C2 domain-containing protein</fullName>
    </recommendedName>
</protein>
<dbReference type="PROSITE" id="PS50004">
    <property type="entry name" value="C2"/>
    <property type="match status" value="1"/>
</dbReference>
<dbReference type="InterPro" id="IPR000008">
    <property type="entry name" value="C2_dom"/>
</dbReference>
<keyword evidence="4" id="KW-1185">Reference proteome</keyword>
<dbReference type="Gene3D" id="2.60.40.150">
    <property type="entry name" value="C2 domain"/>
    <property type="match status" value="1"/>
</dbReference>
<dbReference type="PRINTS" id="PR00360">
    <property type="entry name" value="C2DOMAIN"/>
</dbReference>
<accession>A0AA39C497</accession>